<dbReference type="InterPro" id="IPR011701">
    <property type="entry name" value="MFS"/>
</dbReference>
<dbReference type="Pfam" id="PF07690">
    <property type="entry name" value="MFS_1"/>
    <property type="match status" value="1"/>
</dbReference>
<feature type="transmembrane region" description="Helical" evidence="6">
    <location>
        <begin position="256"/>
        <end position="278"/>
    </location>
</feature>
<evidence type="ECO:0000256" key="3">
    <source>
        <dbReference type="ARBA" id="ARBA00022692"/>
    </source>
</evidence>
<evidence type="ECO:0000259" key="7">
    <source>
        <dbReference type="PROSITE" id="PS50850"/>
    </source>
</evidence>
<dbReference type="CDD" id="cd06173">
    <property type="entry name" value="MFS_MefA_like"/>
    <property type="match status" value="1"/>
</dbReference>
<feature type="transmembrane region" description="Helical" evidence="6">
    <location>
        <begin position="285"/>
        <end position="303"/>
    </location>
</feature>
<keyword evidence="5 6" id="KW-0472">Membrane</keyword>
<accession>A0AAU8DK15</accession>
<dbReference type="InterPro" id="IPR020846">
    <property type="entry name" value="MFS_dom"/>
</dbReference>
<evidence type="ECO:0000256" key="2">
    <source>
        <dbReference type="ARBA" id="ARBA00022475"/>
    </source>
</evidence>
<evidence type="ECO:0000256" key="4">
    <source>
        <dbReference type="ARBA" id="ARBA00022989"/>
    </source>
</evidence>
<dbReference type="PANTHER" id="PTHR23513">
    <property type="entry name" value="INTEGRAL MEMBRANE EFFLUX PROTEIN-RELATED"/>
    <property type="match status" value="1"/>
</dbReference>
<keyword evidence="4 6" id="KW-1133">Transmembrane helix</keyword>
<sequence>MRDLLRVPHFRRLLSVWTIGNFADSALFLTLAVWAKDLTGSSGAAGLVFFCLGLPVLLAPVFGLLADRVRRRPLLIVSNLCAAAAVLALLGVRTADDVWLLYAVTFLYGALGTINGAAQSGLLRTMLKDEHLGTANAAFMTIDQGLRVLTPVVGAALYAGFGGPALAGATSVLLTITALGLLTVRIAEPRPERADLGEALADSGFRALGAGFAHLRRTPVLVTMVVGLGTSLAVIGMFDSLLFAVVEHGLNREASFFGALMSAQGAGSILGGVTAAWLLRRLGPLRAVGVALVLIAVAGLGLLSRDVVVVLIGSAMAGVAIPWAFVALATTRQRLTPPALQGRSAAATTVSLQLPQLVATATGAALVGAVDYRVLTIIASAVIAAAACGVVIRARATTEEVAVSAHSG</sequence>
<evidence type="ECO:0000256" key="5">
    <source>
        <dbReference type="ARBA" id="ARBA00023136"/>
    </source>
</evidence>
<evidence type="ECO:0000256" key="6">
    <source>
        <dbReference type="SAM" id="Phobius"/>
    </source>
</evidence>
<keyword evidence="2" id="KW-1003">Cell membrane</keyword>
<comment type="subcellular location">
    <subcellularLocation>
        <location evidence="1">Cell membrane</location>
        <topology evidence="1">Multi-pass membrane protein</topology>
    </subcellularLocation>
</comment>
<protein>
    <submittedName>
        <fullName evidence="8">MFS transporter</fullName>
    </submittedName>
</protein>
<name>A0AAU8DK15_9ACTN</name>
<dbReference type="GO" id="GO:0005886">
    <property type="term" value="C:plasma membrane"/>
    <property type="evidence" value="ECO:0007669"/>
    <property type="project" value="UniProtKB-SubCell"/>
</dbReference>
<feature type="transmembrane region" description="Helical" evidence="6">
    <location>
        <begin position="12"/>
        <end position="35"/>
    </location>
</feature>
<feature type="transmembrane region" description="Helical" evidence="6">
    <location>
        <begin position="374"/>
        <end position="392"/>
    </location>
</feature>
<feature type="transmembrane region" description="Helical" evidence="6">
    <location>
        <begin position="98"/>
        <end position="118"/>
    </location>
</feature>
<dbReference type="PROSITE" id="PS50850">
    <property type="entry name" value="MFS"/>
    <property type="match status" value="1"/>
</dbReference>
<dbReference type="InterPro" id="IPR036259">
    <property type="entry name" value="MFS_trans_sf"/>
</dbReference>
<proteinExistence type="predicted"/>
<feature type="transmembrane region" description="Helical" evidence="6">
    <location>
        <begin position="220"/>
        <end position="244"/>
    </location>
</feature>
<dbReference type="GO" id="GO:0022857">
    <property type="term" value="F:transmembrane transporter activity"/>
    <property type="evidence" value="ECO:0007669"/>
    <property type="project" value="InterPro"/>
</dbReference>
<evidence type="ECO:0000256" key="1">
    <source>
        <dbReference type="ARBA" id="ARBA00004651"/>
    </source>
</evidence>
<dbReference type="PANTHER" id="PTHR23513:SF6">
    <property type="entry name" value="MAJOR FACILITATOR SUPERFAMILY ASSOCIATED DOMAIN-CONTAINING PROTEIN"/>
    <property type="match status" value="1"/>
</dbReference>
<dbReference type="EMBL" id="CP159218">
    <property type="protein sequence ID" value="XCG62279.1"/>
    <property type="molecule type" value="Genomic_DNA"/>
</dbReference>
<reference evidence="8" key="1">
    <citation type="submission" date="2024-05" db="EMBL/GenBank/DDBJ databases">
        <authorList>
            <person name="Cai S.Y."/>
            <person name="Jin L.M."/>
            <person name="Li H.R."/>
        </authorList>
    </citation>
    <scope>NUCLEOTIDE SEQUENCE</scope>
    <source>
        <strain evidence="8">A5-74</strain>
    </source>
</reference>
<keyword evidence="3 6" id="KW-0812">Transmembrane</keyword>
<feature type="transmembrane region" description="Helical" evidence="6">
    <location>
        <begin position="47"/>
        <end position="66"/>
    </location>
</feature>
<gene>
    <name evidence="8" type="ORF">ABLG96_13510</name>
</gene>
<feature type="transmembrane region" description="Helical" evidence="6">
    <location>
        <begin position="165"/>
        <end position="184"/>
    </location>
</feature>
<dbReference type="SUPFAM" id="SSF103473">
    <property type="entry name" value="MFS general substrate transporter"/>
    <property type="match status" value="1"/>
</dbReference>
<dbReference type="AlphaFoldDB" id="A0AAU8DK15"/>
<organism evidence="8">
    <name type="scientific">Nakamurella sp. A5-74</name>
    <dbReference type="NCBI Taxonomy" id="3158264"/>
    <lineage>
        <taxon>Bacteria</taxon>
        <taxon>Bacillati</taxon>
        <taxon>Actinomycetota</taxon>
        <taxon>Actinomycetes</taxon>
        <taxon>Nakamurellales</taxon>
        <taxon>Nakamurellaceae</taxon>
        <taxon>Nakamurella</taxon>
    </lineage>
</organism>
<feature type="domain" description="Major facilitator superfamily (MFS) profile" evidence="7">
    <location>
        <begin position="1"/>
        <end position="192"/>
    </location>
</feature>
<dbReference type="Gene3D" id="1.20.1250.20">
    <property type="entry name" value="MFS general substrate transporter like domains"/>
    <property type="match status" value="1"/>
</dbReference>
<evidence type="ECO:0000313" key="8">
    <source>
        <dbReference type="EMBL" id="XCG62279.1"/>
    </source>
</evidence>
<dbReference type="RefSeq" id="WP_353647894.1">
    <property type="nucleotide sequence ID" value="NZ_CP159218.1"/>
</dbReference>
<feature type="transmembrane region" description="Helical" evidence="6">
    <location>
        <begin position="73"/>
        <end position="92"/>
    </location>
</feature>
<feature type="transmembrane region" description="Helical" evidence="6">
    <location>
        <begin position="309"/>
        <end position="329"/>
    </location>
</feature>